<proteinExistence type="predicted"/>
<organism evidence="6">
    <name type="scientific">freshwater metagenome</name>
    <dbReference type="NCBI Taxonomy" id="449393"/>
    <lineage>
        <taxon>unclassified sequences</taxon>
        <taxon>metagenomes</taxon>
        <taxon>ecological metagenomes</taxon>
    </lineage>
</organism>
<evidence type="ECO:0000256" key="3">
    <source>
        <dbReference type="ARBA" id="ARBA00022989"/>
    </source>
</evidence>
<feature type="transmembrane region" description="Helical" evidence="5">
    <location>
        <begin position="20"/>
        <end position="41"/>
    </location>
</feature>
<feature type="transmembrane region" description="Helical" evidence="5">
    <location>
        <begin position="133"/>
        <end position="150"/>
    </location>
</feature>
<evidence type="ECO:0000256" key="2">
    <source>
        <dbReference type="ARBA" id="ARBA00022692"/>
    </source>
</evidence>
<protein>
    <submittedName>
        <fullName evidence="6">Unannotated protein</fullName>
    </submittedName>
</protein>
<dbReference type="AlphaFoldDB" id="A0A6J6SK43"/>
<feature type="transmembrane region" description="Helical" evidence="5">
    <location>
        <begin position="61"/>
        <end position="81"/>
    </location>
</feature>
<feature type="transmembrane region" description="Helical" evidence="5">
    <location>
        <begin position="93"/>
        <end position="113"/>
    </location>
</feature>
<dbReference type="InterPro" id="IPR009619">
    <property type="entry name" value="CrgA"/>
</dbReference>
<keyword evidence="4 5" id="KW-0472">Membrane</keyword>
<evidence type="ECO:0000256" key="1">
    <source>
        <dbReference type="ARBA" id="ARBA00022475"/>
    </source>
</evidence>
<keyword evidence="3 5" id="KW-1133">Transmembrane helix</keyword>
<evidence type="ECO:0000256" key="4">
    <source>
        <dbReference type="ARBA" id="ARBA00023136"/>
    </source>
</evidence>
<dbReference type="Pfam" id="PF06781">
    <property type="entry name" value="CrgA"/>
    <property type="match status" value="2"/>
</dbReference>
<accession>A0A6J6SK43</accession>
<reference evidence="6" key="1">
    <citation type="submission" date="2020-05" db="EMBL/GenBank/DDBJ databases">
        <authorList>
            <person name="Chiriac C."/>
            <person name="Salcher M."/>
            <person name="Ghai R."/>
            <person name="Kavagutti S V."/>
        </authorList>
    </citation>
    <scope>NUCLEOTIDE SEQUENCE</scope>
</reference>
<gene>
    <name evidence="6" type="ORF">UFOPK2761_00806</name>
</gene>
<evidence type="ECO:0000256" key="5">
    <source>
        <dbReference type="SAM" id="Phobius"/>
    </source>
</evidence>
<keyword evidence="2 5" id="KW-0812">Transmembrane</keyword>
<dbReference type="EMBL" id="CAEZYQ010000005">
    <property type="protein sequence ID" value="CAB4734927.1"/>
    <property type="molecule type" value="Genomic_DNA"/>
</dbReference>
<keyword evidence="1" id="KW-1003">Cell membrane</keyword>
<sequence>MKDIDPFDDRVRGPVLSVRFGIALLLIALGIAWIVYYYVAVRPDPTVLDATAGSPAFMADLVRWNYVIGFGLFFLGLAVAAHPSTPLGRGRGVVVGMLGCFVLGLLWICTFYVLADGTLNDVPIMNDLQQSNLFVGIAFMAVGFTYATRWE</sequence>
<name>A0A6J6SK43_9ZZZZ</name>
<evidence type="ECO:0000313" key="6">
    <source>
        <dbReference type="EMBL" id="CAB4734927.1"/>
    </source>
</evidence>